<dbReference type="GO" id="GO:0005634">
    <property type="term" value="C:nucleus"/>
    <property type="evidence" value="ECO:0007669"/>
    <property type="project" value="UniProtKB-SubCell"/>
</dbReference>
<dbReference type="GO" id="GO:0003690">
    <property type="term" value="F:double-stranded DNA binding"/>
    <property type="evidence" value="ECO:0007669"/>
    <property type="project" value="TreeGrafter"/>
</dbReference>
<dbReference type="PROSITE" id="PS51504">
    <property type="entry name" value="H15"/>
    <property type="match status" value="1"/>
</dbReference>
<evidence type="ECO:0000259" key="9">
    <source>
        <dbReference type="PROSITE" id="PS51504"/>
    </source>
</evidence>
<dbReference type="GO" id="GO:0031492">
    <property type="term" value="F:nucleosomal DNA binding"/>
    <property type="evidence" value="ECO:0007669"/>
    <property type="project" value="TreeGrafter"/>
</dbReference>
<reference evidence="11" key="1">
    <citation type="submission" date="2025-08" db="UniProtKB">
        <authorList>
            <consortium name="RefSeq"/>
        </authorList>
    </citation>
    <scope>IDENTIFICATION</scope>
</reference>
<feature type="domain" description="H15" evidence="9">
    <location>
        <begin position="78"/>
        <end position="151"/>
    </location>
</feature>
<protein>
    <submittedName>
        <fullName evidence="11">Histone H1.10-like</fullName>
    </submittedName>
</protein>
<feature type="region of interest" description="Disordered" evidence="8">
    <location>
        <begin position="44"/>
        <end position="83"/>
    </location>
</feature>
<comment type="similarity">
    <text evidence="7">Belongs to the histone H1/H5 family.</text>
</comment>
<dbReference type="InParanoid" id="A0A6P7YC16"/>
<dbReference type="RefSeq" id="XP_030062593.1">
    <property type="nucleotide sequence ID" value="XM_030206733.1"/>
</dbReference>
<dbReference type="AlphaFoldDB" id="A0A6P7YC16"/>
<proteinExistence type="inferred from homology"/>
<accession>A0A6P7YC16</accession>
<dbReference type="GO" id="GO:0006334">
    <property type="term" value="P:nucleosome assembly"/>
    <property type="evidence" value="ECO:0007669"/>
    <property type="project" value="InterPro"/>
</dbReference>
<dbReference type="InterPro" id="IPR036388">
    <property type="entry name" value="WH-like_DNA-bd_sf"/>
</dbReference>
<comment type="subcellular location">
    <subcellularLocation>
        <location evidence="3">Chromosome</location>
    </subcellularLocation>
    <subcellularLocation>
        <location evidence="2 7">Nucleus</location>
    </subcellularLocation>
</comment>
<dbReference type="Pfam" id="PF00538">
    <property type="entry name" value="Linker_histone"/>
    <property type="match status" value="1"/>
</dbReference>
<comment type="function">
    <text evidence="1">Histones H1 are necessary for the condensation of nucleosome chains into higher-order structures.</text>
</comment>
<dbReference type="PANTHER" id="PTHR11467:SF20">
    <property type="entry name" value="H15 DOMAIN-CONTAINING PROTEIN-RELATED"/>
    <property type="match status" value="1"/>
</dbReference>
<feature type="region of interest" description="Disordered" evidence="8">
    <location>
        <begin position="134"/>
        <end position="205"/>
    </location>
</feature>
<keyword evidence="5 7" id="KW-0238">DNA-binding</keyword>
<dbReference type="GO" id="GO:0030261">
    <property type="term" value="P:chromosome condensation"/>
    <property type="evidence" value="ECO:0007669"/>
    <property type="project" value="TreeGrafter"/>
</dbReference>
<evidence type="ECO:0000256" key="3">
    <source>
        <dbReference type="ARBA" id="ARBA00004286"/>
    </source>
</evidence>
<organism evidence="10 11">
    <name type="scientific">Microcaecilia unicolor</name>
    <dbReference type="NCBI Taxonomy" id="1415580"/>
    <lineage>
        <taxon>Eukaryota</taxon>
        <taxon>Metazoa</taxon>
        <taxon>Chordata</taxon>
        <taxon>Craniata</taxon>
        <taxon>Vertebrata</taxon>
        <taxon>Euteleostomi</taxon>
        <taxon>Amphibia</taxon>
        <taxon>Gymnophiona</taxon>
        <taxon>Siphonopidae</taxon>
        <taxon>Microcaecilia</taxon>
    </lineage>
</organism>
<name>A0A6P7YC16_9AMPH</name>
<evidence type="ECO:0000256" key="2">
    <source>
        <dbReference type="ARBA" id="ARBA00004123"/>
    </source>
</evidence>
<dbReference type="GeneID" id="115472446"/>
<feature type="compositionally biased region" description="Polar residues" evidence="8">
    <location>
        <begin position="134"/>
        <end position="144"/>
    </location>
</feature>
<dbReference type="InterPro" id="IPR005819">
    <property type="entry name" value="H1/H5"/>
</dbReference>
<evidence type="ECO:0000256" key="4">
    <source>
        <dbReference type="ARBA" id="ARBA00022454"/>
    </source>
</evidence>
<keyword evidence="10" id="KW-1185">Reference proteome</keyword>
<dbReference type="Proteomes" id="UP000515156">
    <property type="component" value="Chromosome 6"/>
</dbReference>
<feature type="region of interest" description="Disordered" evidence="8">
    <location>
        <begin position="1"/>
        <end position="21"/>
    </location>
</feature>
<dbReference type="GO" id="GO:0045910">
    <property type="term" value="P:negative regulation of DNA recombination"/>
    <property type="evidence" value="ECO:0007669"/>
    <property type="project" value="TreeGrafter"/>
</dbReference>
<evidence type="ECO:0000313" key="10">
    <source>
        <dbReference type="Proteomes" id="UP000515156"/>
    </source>
</evidence>
<dbReference type="GO" id="GO:0000786">
    <property type="term" value="C:nucleosome"/>
    <property type="evidence" value="ECO:0007669"/>
    <property type="project" value="InterPro"/>
</dbReference>
<evidence type="ECO:0000256" key="8">
    <source>
        <dbReference type="SAM" id="MobiDB-lite"/>
    </source>
</evidence>
<dbReference type="SUPFAM" id="SSF46785">
    <property type="entry name" value="Winged helix' DNA-binding domain"/>
    <property type="match status" value="1"/>
</dbReference>
<dbReference type="KEGG" id="muo:115472446"/>
<gene>
    <name evidence="11" type="primary">LOC115472446</name>
</gene>
<evidence type="ECO:0000256" key="1">
    <source>
        <dbReference type="ARBA" id="ARBA00002809"/>
    </source>
</evidence>
<dbReference type="GO" id="GO:0030527">
    <property type="term" value="F:structural constituent of chromatin"/>
    <property type="evidence" value="ECO:0007669"/>
    <property type="project" value="InterPro"/>
</dbReference>
<keyword evidence="6 7" id="KW-0539">Nucleus</keyword>
<feature type="compositionally biased region" description="Low complexity" evidence="8">
    <location>
        <begin position="44"/>
        <end position="61"/>
    </location>
</feature>
<evidence type="ECO:0000313" key="11">
    <source>
        <dbReference type="RefSeq" id="XP_030062593.1"/>
    </source>
</evidence>
<dbReference type="CDD" id="cd00073">
    <property type="entry name" value="H15"/>
    <property type="match status" value="1"/>
</dbReference>
<dbReference type="OrthoDB" id="9634976at2759"/>
<evidence type="ECO:0000256" key="6">
    <source>
        <dbReference type="ARBA" id="ARBA00023242"/>
    </source>
</evidence>
<dbReference type="SMART" id="SM00526">
    <property type="entry name" value="H15"/>
    <property type="match status" value="1"/>
</dbReference>
<evidence type="ECO:0000256" key="5">
    <source>
        <dbReference type="ARBA" id="ARBA00023125"/>
    </source>
</evidence>
<dbReference type="PRINTS" id="PR00624">
    <property type="entry name" value="HISTONEH5"/>
</dbReference>
<evidence type="ECO:0000256" key="7">
    <source>
        <dbReference type="RuleBase" id="RU003894"/>
    </source>
</evidence>
<dbReference type="PANTHER" id="PTHR11467">
    <property type="entry name" value="HISTONE H1"/>
    <property type="match status" value="1"/>
</dbReference>
<keyword evidence="4 7" id="KW-0158">Chromosome</keyword>
<dbReference type="InterPro" id="IPR036390">
    <property type="entry name" value="WH_DNA-bd_sf"/>
</dbReference>
<sequence>MAVLTKSCDEIAGSPKRAWRRSETVEEVQRLNYCRTKGRLAETAPAATASAAAPTADPNAANKKVKKPSGAEKAHKSSGTSISELIVNAISTSKERSGMSLAALKKALAASGNDVEKHNTCLKQAVKSLVSKGTLLQTKGSGASASFKKQPESKKNSTPKSKKPAMKKQKKAASAGVKESPKRPKKPSAAATKKSCQAPQKTESG</sequence>
<dbReference type="InterPro" id="IPR005818">
    <property type="entry name" value="Histone_H1/H5_H15"/>
</dbReference>
<feature type="compositionally biased region" description="Basic residues" evidence="8">
    <location>
        <begin position="160"/>
        <end position="171"/>
    </location>
</feature>
<dbReference type="Gene3D" id="1.10.10.10">
    <property type="entry name" value="Winged helix-like DNA-binding domain superfamily/Winged helix DNA-binding domain"/>
    <property type="match status" value="1"/>
</dbReference>